<keyword evidence="10" id="KW-1185">Reference proteome</keyword>
<dbReference type="OrthoDB" id="9792139at2"/>
<dbReference type="Pfam" id="PF07980">
    <property type="entry name" value="SusD_RagB"/>
    <property type="match status" value="1"/>
</dbReference>
<accession>A0A4R5DVD1</accession>
<evidence type="ECO:0000256" key="2">
    <source>
        <dbReference type="ARBA" id="ARBA00006275"/>
    </source>
</evidence>
<keyword evidence="4" id="KW-0472">Membrane</keyword>
<evidence type="ECO:0000313" key="10">
    <source>
        <dbReference type="Proteomes" id="UP000294850"/>
    </source>
</evidence>
<evidence type="ECO:0000256" key="6">
    <source>
        <dbReference type="SAM" id="SignalP"/>
    </source>
</evidence>
<feature type="domain" description="RagB/SusD" evidence="7">
    <location>
        <begin position="370"/>
        <end position="449"/>
    </location>
</feature>
<dbReference type="Proteomes" id="UP000294850">
    <property type="component" value="Unassembled WGS sequence"/>
</dbReference>
<dbReference type="GO" id="GO:0009279">
    <property type="term" value="C:cell outer membrane"/>
    <property type="evidence" value="ECO:0007669"/>
    <property type="project" value="UniProtKB-SubCell"/>
</dbReference>
<comment type="subcellular location">
    <subcellularLocation>
        <location evidence="1">Cell outer membrane</location>
    </subcellularLocation>
</comment>
<feature type="domain" description="SusD-like N-terminal" evidence="8">
    <location>
        <begin position="31"/>
        <end position="244"/>
    </location>
</feature>
<feature type="chain" id="PRO_5020404108" evidence="6">
    <location>
        <begin position="20"/>
        <end position="481"/>
    </location>
</feature>
<dbReference type="RefSeq" id="WP_131958028.1">
    <property type="nucleotide sequence ID" value="NZ_SMFL01000003.1"/>
</dbReference>
<sequence length="481" mass="52072">MSILFKQMSRIKISTVALALVMSVSSCSESFLEAVPELDLSDASVFETPARVLSQVNGLYGSVKNGNFLGGRYPIYNDIRGEEFVNRTTNSVTGFSVYQGNPDPADTYVAAFWNQGYLSINRVNLFLEGLAANTGKIDATLATNYGGEAKFIRALTYFSLVQIFAKPYALDNGASPGLPLRLKGETTAAGSVLARSTVAQIYDQILKDLNEAETALPDTYATPLLRTTRAHKNTAIALKTRVLLAKRDFAGVITEGAKIVSAAAPFKSPNRVAHELQADVVSVFRAPYTSVESIFSFPMADTNAPGTQNQIGFYFNFGNAEYFLNNSGAGILADKTWSATDDRRTKLTTLNATYGNLVTKFSNVSPFVDYVPSIRYAETLLNVAEAEAEAGSLTRARAILEAVRKRSDAAYQFGTLDKAGLIAAILTERRIELLAEGFRANDVLRRAQPLNSFGAGTLIQPTSANYVFGIPTTEQQTNPGL</sequence>
<protein>
    <submittedName>
        <fullName evidence="9">RagB/SusD family nutrient uptake outer membrane protein</fullName>
    </submittedName>
</protein>
<dbReference type="CDD" id="cd08977">
    <property type="entry name" value="SusD"/>
    <property type="match status" value="1"/>
</dbReference>
<dbReference type="InterPro" id="IPR033985">
    <property type="entry name" value="SusD-like_N"/>
</dbReference>
<keyword evidence="5" id="KW-0998">Cell outer membrane</keyword>
<proteinExistence type="inferred from homology"/>
<feature type="signal peptide" evidence="6">
    <location>
        <begin position="1"/>
        <end position="19"/>
    </location>
</feature>
<comment type="similarity">
    <text evidence="2">Belongs to the SusD family.</text>
</comment>
<evidence type="ECO:0000256" key="1">
    <source>
        <dbReference type="ARBA" id="ARBA00004442"/>
    </source>
</evidence>
<dbReference type="PROSITE" id="PS51257">
    <property type="entry name" value="PROKAR_LIPOPROTEIN"/>
    <property type="match status" value="1"/>
</dbReference>
<evidence type="ECO:0000259" key="8">
    <source>
        <dbReference type="Pfam" id="PF14322"/>
    </source>
</evidence>
<evidence type="ECO:0000256" key="5">
    <source>
        <dbReference type="ARBA" id="ARBA00023237"/>
    </source>
</evidence>
<comment type="caution">
    <text evidence="9">The sequence shown here is derived from an EMBL/GenBank/DDBJ whole genome shotgun (WGS) entry which is preliminary data.</text>
</comment>
<evidence type="ECO:0000256" key="3">
    <source>
        <dbReference type="ARBA" id="ARBA00022729"/>
    </source>
</evidence>
<reference evidence="9 10" key="1">
    <citation type="submission" date="2019-03" db="EMBL/GenBank/DDBJ databases">
        <title>Dyadobacter AR-3-6 sp. nov., isolated from arctic soil.</title>
        <authorList>
            <person name="Chaudhary D.K."/>
        </authorList>
    </citation>
    <scope>NUCLEOTIDE SEQUENCE [LARGE SCALE GENOMIC DNA]</scope>
    <source>
        <strain evidence="9 10">AR-3-6</strain>
    </source>
</reference>
<dbReference type="InterPro" id="IPR012944">
    <property type="entry name" value="SusD_RagB_dom"/>
</dbReference>
<dbReference type="SUPFAM" id="SSF48452">
    <property type="entry name" value="TPR-like"/>
    <property type="match status" value="1"/>
</dbReference>
<name>A0A4R5DVD1_9BACT</name>
<dbReference type="Pfam" id="PF14322">
    <property type="entry name" value="SusD-like_3"/>
    <property type="match status" value="1"/>
</dbReference>
<dbReference type="EMBL" id="SMFL01000003">
    <property type="protein sequence ID" value="TDE16494.1"/>
    <property type="molecule type" value="Genomic_DNA"/>
</dbReference>
<dbReference type="InterPro" id="IPR011990">
    <property type="entry name" value="TPR-like_helical_dom_sf"/>
</dbReference>
<evidence type="ECO:0000256" key="4">
    <source>
        <dbReference type="ARBA" id="ARBA00023136"/>
    </source>
</evidence>
<evidence type="ECO:0000259" key="7">
    <source>
        <dbReference type="Pfam" id="PF07980"/>
    </source>
</evidence>
<gene>
    <name evidence="9" type="ORF">E0F88_09665</name>
</gene>
<dbReference type="Gene3D" id="1.25.40.390">
    <property type="match status" value="1"/>
</dbReference>
<keyword evidence="3 6" id="KW-0732">Signal</keyword>
<dbReference type="AlphaFoldDB" id="A0A4R5DVD1"/>
<evidence type="ECO:0000313" key="9">
    <source>
        <dbReference type="EMBL" id="TDE16494.1"/>
    </source>
</evidence>
<organism evidence="9 10">
    <name type="scientific">Dyadobacter psychrotolerans</name>
    <dbReference type="NCBI Taxonomy" id="2541721"/>
    <lineage>
        <taxon>Bacteria</taxon>
        <taxon>Pseudomonadati</taxon>
        <taxon>Bacteroidota</taxon>
        <taxon>Cytophagia</taxon>
        <taxon>Cytophagales</taxon>
        <taxon>Spirosomataceae</taxon>
        <taxon>Dyadobacter</taxon>
    </lineage>
</organism>